<proteinExistence type="predicted"/>
<evidence type="ECO:0000256" key="6">
    <source>
        <dbReference type="SAM" id="Phobius"/>
    </source>
</evidence>
<evidence type="ECO:0000256" key="5">
    <source>
        <dbReference type="ARBA" id="ARBA00023136"/>
    </source>
</evidence>
<feature type="transmembrane region" description="Helical" evidence="6">
    <location>
        <begin position="134"/>
        <end position="153"/>
    </location>
</feature>
<dbReference type="Gene3D" id="1.20.1250.20">
    <property type="entry name" value="MFS general substrate transporter like domains"/>
    <property type="match status" value="2"/>
</dbReference>
<evidence type="ECO:0000256" key="3">
    <source>
        <dbReference type="ARBA" id="ARBA00022692"/>
    </source>
</evidence>
<dbReference type="STRING" id="320771.Cflav_PD5048"/>
<feature type="transmembrane region" description="Helical" evidence="6">
    <location>
        <begin position="75"/>
        <end position="95"/>
    </location>
</feature>
<feature type="transmembrane region" description="Helical" evidence="6">
    <location>
        <begin position="216"/>
        <end position="236"/>
    </location>
</feature>
<feature type="transmembrane region" description="Helical" evidence="6">
    <location>
        <begin position="256"/>
        <end position="278"/>
    </location>
</feature>
<gene>
    <name evidence="8" type="ORF">Cflav_PD5048</name>
</gene>
<dbReference type="PANTHER" id="PTHR23505:SF79">
    <property type="entry name" value="PROTEIN SPINSTER"/>
    <property type="match status" value="1"/>
</dbReference>
<feature type="transmembrane region" description="Helical" evidence="6">
    <location>
        <begin position="311"/>
        <end position="329"/>
    </location>
</feature>
<dbReference type="EMBL" id="ABOX02000004">
    <property type="protein sequence ID" value="EEF62413.1"/>
    <property type="molecule type" value="Genomic_DNA"/>
</dbReference>
<evidence type="ECO:0000313" key="9">
    <source>
        <dbReference type="Proteomes" id="UP000003688"/>
    </source>
</evidence>
<dbReference type="Pfam" id="PF07690">
    <property type="entry name" value="MFS_1"/>
    <property type="match status" value="1"/>
</dbReference>
<evidence type="ECO:0000259" key="7">
    <source>
        <dbReference type="PROSITE" id="PS50850"/>
    </source>
</evidence>
<feature type="transmembrane region" description="Helical" evidence="6">
    <location>
        <begin position="165"/>
        <end position="184"/>
    </location>
</feature>
<evidence type="ECO:0000313" key="8">
    <source>
        <dbReference type="EMBL" id="EEF62413.1"/>
    </source>
</evidence>
<comment type="subcellular location">
    <subcellularLocation>
        <location evidence="1">Membrane</location>
        <topology evidence="1">Multi-pass membrane protein</topology>
    </subcellularLocation>
</comment>
<feature type="transmembrane region" description="Helical" evidence="6">
    <location>
        <begin position="379"/>
        <end position="400"/>
    </location>
</feature>
<dbReference type="AlphaFoldDB" id="B9XBU5"/>
<dbReference type="InterPro" id="IPR011701">
    <property type="entry name" value="MFS"/>
</dbReference>
<keyword evidence="3 6" id="KW-0812">Transmembrane</keyword>
<dbReference type="PROSITE" id="PS50850">
    <property type="entry name" value="MFS"/>
    <property type="match status" value="1"/>
</dbReference>
<feature type="transmembrane region" description="Helical" evidence="6">
    <location>
        <begin position="285"/>
        <end position="305"/>
    </location>
</feature>
<feature type="transmembrane region" description="Helical" evidence="6">
    <location>
        <begin position="341"/>
        <end position="359"/>
    </location>
</feature>
<keyword evidence="5 6" id="KW-0472">Membrane</keyword>
<evidence type="ECO:0000256" key="4">
    <source>
        <dbReference type="ARBA" id="ARBA00022989"/>
    </source>
</evidence>
<dbReference type="CDD" id="cd17328">
    <property type="entry name" value="MFS_spinster_like"/>
    <property type="match status" value="1"/>
</dbReference>
<dbReference type="InterPro" id="IPR044770">
    <property type="entry name" value="MFS_spinster-like"/>
</dbReference>
<name>B9XBU5_PEDPL</name>
<dbReference type="SUPFAM" id="SSF103473">
    <property type="entry name" value="MFS general substrate transporter"/>
    <property type="match status" value="1"/>
</dbReference>
<keyword evidence="4 6" id="KW-1133">Transmembrane helix</keyword>
<accession>B9XBU5</accession>
<dbReference type="OrthoDB" id="9773404at2"/>
<evidence type="ECO:0000256" key="2">
    <source>
        <dbReference type="ARBA" id="ARBA00022448"/>
    </source>
</evidence>
<dbReference type="Proteomes" id="UP000003688">
    <property type="component" value="Unassembled WGS sequence"/>
</dbReference>
<dbReference type="GO" id="GO:0016020">
    <property type="term" value="C:membrane"/>
    <property type="evidence" value="ECO:0007669"/>
    <property type="project" value="UniProtKB-SubCell"/>
</dbReference>
<protein>
    <submittedName>
        <fullName evidence="8">Major facilitator superfamily MFS_1</fullName>
    </submittedName>
</protein>
<feature type="transmembrane region" description="Helical" evidence="6">
    <location>
        <begin position="49"/>
        <end position="68"/>
    </location>
</feature>
<organism evidence="8 9">
    <name type="scientific">Pedosphaera parvula (strain Ellin514)</name>
    <dbReference type="NCBI Taxonomy" id="320771"/>
    <lineage>
        <taxon>Bacteria</taxon>
        <taxon>Pseudomonadati</taxon>
        <taxon>Verrucomicrobiota</taxon>
        <taxon>Pedosphaerae</taxon>
        <taxon>Pedosphaerales</taxon>
        <taxon>Pedosphaeraceae</taxon>
        <taxon>Pedosphaera</taxon>
    </lineage>
</organism>
<keyword evidence="2" id="KW-0813">Transport</keyword>
<feature type="transmembrane region" description="Helical" evidence="6">
    <location>
        <begin position="101"/>
        <end position="122"/>
    </location>
</feature>
<dbReference type="InterPro" id="IPR036259">
    <property type="entry name" value="MFS_trans_sf"/>
</dbReference>
<dbReference type="GO" id="GO:0022857">
    <property type="term" value="F:transmembrane transporter activity"/>
    <property type="evidence" value="ECO:0007669"/>
    <property type="project" value="InterPro"/>
</dbReference>
<reference evidence="8 9" key="1">
    <citation type="journal article" date="2011" name="J. Bacteriol.">
        <title>Genome sequence of 'Pedosphaera parvula' Ellin514, an aerobic Verrucomicrobial isolate from pasture soil.</title>
        <authorList>
            <person name="Kant R."/>
            <person name="van Passel M.W."/>
            <person name="Sangwan P."/>
            <person name="Palva A."/>
            <person name="Lucas S."/>
            <person name="Copeland A."/>
            <person name="Lapidus A."/>
            <person name="Glavina Del Rio T."/>
            <person name="Dalin E."/>
            <person name="Tice H."/>
            <person name="Bruce D."/>
            <person name="Goodwin L."/>
            <person name="Pitluck S."/>
            <person name="Chertkov O."/>
            <person name="Larimer F.W."/>
            <person name="Land M.L."/>
            <person name="Hauser L."/>
            <person name="Brettin T.S."/>
            <person name="Detter J.C."/>
            <person name="Han S."/>
            <person name="de Vos W.M."/>
            <person name="Janssen P.H."/>
            <person name="Smidt H."/>
        </authorList>
    </citation>
    <scope>NUCLEOTIDE SEQUENCE [LARGE SCALE GENOMIC DNA]</scope>
    <source>
        <strain evidence="8 9">Ellin514</strain>
    </source>
</reference>
<sequence length="420" mass="45360">MNKRLSPAWLLAILTGLNLFNYIDRAILNAVRTPLAAEFNVGYGDSGRAFTYFMIGYFVTSPFFGYFGDRASRKWLIALGIFVWSLGTVLTGFASTFSMLLAYRVLVGVGEASYATISPGLISDSYDAKRRNNALTIFYVAMPLGYALGYLFGGEMATHFGWRHAFIWAGAPGLLLALILLPFAEPKRGGSDAQTAAAATKPSLRDFLGLFRNPKYMLVIWGYVAYTFALGAFSFWGPTFLEKIHGLTTANADRFFGAVIVVAGLVGTMVGGFVATAWHKRDPAGYAWLLSISILLAAPVSFFALQAKDTTVCMGLLAAAMFLLFLPTGPINTLILETVPANLRSSAMALSIFMIHLFGDMWSPEIVGRLADHLHSLQAAVLVLPAALVVSGMFSVWLLVVTKREKIPAGGVANTAAPTV</sequence>
<comment type="caution">
    <text evidence="8">The sequence shown here is derived from an EMBL/GenBank/DDBJ whole genome shotgun (WGS) entry which is preliminary data.</text>
</comment>
<dbReference type="RefSeq" id="WP_007413293.1">
    <property type="nucleotide sequence ID" value="NZ_ABOX02000004.1"/>
</dbReference>
<dbReference type="PANTHER" id="PTHR23505">
    <property type="entry name" value="SPINSTER"/>
    <property type="match status" value="1"/>
</dbReference>
<keyword evidence="9" id="KW-1185">Reference proteome</keyword>
<dbReference type="InterPro" id="IPR020846">
    <property type="entry name" value="MFS_dom"/>
</dbReference>
<feature type="domain" description="Major facilitator superfamily (MFS) profile" evidence="7">
    <location>
        <begin position="10"/>
        <end position="404"/>
    </location>
</feature>
<evidence type="ECO:0000256" key="1">
    <source>
        <dbReference type="ARBA" id="ARBA00004141"/>
    </source>
</evidence>